<keyword evidence="3" id="KW-1185">Reference proteome</keyword>
<sequence length="495" mass="55552">MTPENRAPVFRPRIVEEKPAAWATPYNIHFDVDKSKGCLHVDDLKKESAEKVSDLLMLNHAKYHTLFNEAGLHNHIAHHLCTLWALGATPSQIQAAYDMNKSYQLPHYHHGASNAIKLRDPVFHKACLGKSEFYIDYLRYYQDEITEKGVAEVVKRAFQEDEAGDDLLARLFNDLQHPIIHLGFGLEFDQPCLVAEAFASASTHDESNLGLFLPAKQHVASNPDMPRVSMLSIIQSLGSNPVFSGSIKPTDPPDRIRGVLIPRLGAKLALYLSRWRVEPTEADIEYRTAEMINVSTYLLGAAQHPDKQVAMDFVTMHCANLGIFLSTFKKLPWLSLEQKAKVLTWKAWTDMSMYVACGCPTLYPERITNYAPKNPGPWPSVISRAISYPDDGHIAKSARAILHAQNTTAASPSYKGNKDFPMQGKDFLNMAHMLLDSMERTLTSDFEIPEELKHKYGELAGVPDDVLKIVARYVQWCGIEGAWKDVPDLRDGITA</sequence>
<proteinExistence type="predicted"/>
<dbReference type="Proteomes" id="UP000240883">
    <property type="component" value="Unassembled WGS sequence"/>
</dbReference>
<dbReference type="InterPro" id="IPR025337">
    <property type="entry name" value="Questin_oxidase-like"/>
</dbReference>
<dbReference type="STRING" id="1448308.A0A2T2N232"/>
<dbReference type="PANTHER" id="PTHR35870">
    <property type="entry name" value="PROTEIN, PUTATIVE (AFU_ORTHOLOGUE AFUA_5G03330)-RELATED"/>
    <property type="match status" value="1"/>
</dbReference>
<dbReference type="EMBL" id="KZ678157">
    <property type="protein sequence ID" value="PSN59306.1"/>
    <property type="molecule type" value="Genomic_DNA"/>
</dbReference>
<dbReference type="PANTHER" id="PTHR35870:SF1">
    <property type="entry name" value="PROTEIN, PUTATIVE (AFU_ORTHOLOGUE AFUA_5G03330)-RELATED"/>
    <property type="match status" value="1"/>
</dbReference>
<dbReference type="OrthoDB" id="10004862at2759"/>
<reference evidence="2 3" key="1">
    <citation type="journal article" date="2018" name="Front. Microbiol.">
        <title>Genome-Wide Analysis of Corynespora cassiicola Leaf Fall Disease Putative Effectors.</title>
        <authorList>
            <person name="Lopez D."/>
            <person name="Ribeiro S."/>
            <person name="Label P."/>
            <person name="Fumanal B."/>
            <person name="Venisse J.S."/>
            <person name="Kohler A."/>
            <person name="de Oliveira R.R."/>
            <person name="Labutti K."/>
            <person name="Lipzen A."/>
            <person name="Lail K."/>
            <person name="Bauer D."/>
            <person name="Ohm R.A."/>
            <person name="Barry K.W."/>
            <person name="Spatafora J."/>
            <person name="Grigoriev I.V."/>
            <person name="Martin F.M."/>
            <person name="Pujade-Renaud V."/>
        </authorList>
    </citation>
    <scope>NUCLEOTIDE SEQUENCE [LARGE SCALE GENOMIC DNA]</scope>
    <source>
        <strain evidence="2 3">Philippines</strain>
    </source>
</reference>
<gene>
    <name evidence="2" type="ORF">BS50DRAFT_641026</name>
</gene>
<protein>
    <recommendedName>
        <fullName evidence="4">HypA-like protein</fullName>
    </recommendedName>
</protein>
<keyword evidence="1" id="KW-0560">Oxidoreductase</keyword>
<name>A0A2T2N232_CORCC</name>
<accession>A0A2T2N232</accession>
<dbReference type="GO" id="GO:0016491">
    <property type="term" value="F:oxidoreductase activity"/>
    <property type="evidence" value="ECO:0007669"/>
    <property type="project" value="UniProtKB-KW"/>
</dbReference>
<evidence type="ECO:0000313" key="3">
    <source>
        <dbReference type="Proteomes" id="UP000240883"/>
    </source>
</evidence>
<dbReference type="Pfam" id="PF14027">
    <property type="entry name" value="Questin_oxidase"/>
    <property type="match status" value="1"/>
</dbReference>
<evidence type="ECO:0008006" key="4">
    <source>
        <dbReference type="Google" id="ProtNLM"/>
    </source>
</evidence>
<evidence type="ECO:0000313" key="2">
    <source>
        <dbReference type="EMBL" id="PSN59306.1"/>
    </source>
</evidence>
<evidence type="ECO:0000256" key="1">
    <source>
        <dbReference type="ARBA" id="ARBA00023002"/>
    </source>
</evidence>
<organism evidence="2 3">
    <name type="scientific">Corynespora cassiicola Philippines</name>
    <dbReference type="NCBI Taxonomy" id="1448308"/>
    <lineage>
        <taxon>Eukaryota</taxon>
        <taxon>Fungi</taxon>
        <taxon>Dikarya</taxon>
        <taxon>Ascomycota</taxon>
        <taxon>Pezizomycotina</taxon>
        <taxon>Dothideomycetes</taxon>
        <taxon>Pleosporomycetidae</taxon>
        <taxon>Pleosporales</taxon>
        <taxon>Corynesporascaceae</taxon>
        <taxon>Corynespora</taxon>
    </lineage>
</organism>
<dbReference type="AlphaFoldDB" id="A0A2T2N232"/>